<dbReference type="InterPro" id="IPR008969">
    <property type="entry name" value="CarboxyPept-like_regulatory"/>
</dbReference>
<dbReference type="Pfam" id="PF07715">
    <property type="entry name" value="Plug"/>
    <property type="match status" value="1"/>
</dbReference>
<reference evidence="10" key="1">
    <citation type="submission" date="2022-07" db="EMBL/GenBank/DDBJ databases">
        <title>Prevotella copri.</title>
        <authorList>
            <person name="Yang C."/>
        </authorList>
    </citation>
    <scope>NUCLEOTIDE SEQUENCE</scope>
    <source>
        <strain evidence="10">HF88</strain>
    </source>
</reference>
<evidence type="ECO:0000256" key="6">
    <source>
        <dbReference type="ARBA" id="ARBA00023136"/>
    </source>
</evidence>
<dbReference type="SUPFAM" id="SSF49464">
    <property type="entry name" value="Carboxypeptidase regulatory domain-like"/>
    <property type="match status" value="1"/>
</dbReference>
<dbReference type="Gene3D" id="2.40.170.20">
    <property type="entry name" value="TonB-dependent receptor, beta-barrel domain"/>
    <property type="match status" value="1"/>
</dbReference>
<keyword evidence="7" id="KW-0998">Cell outer membrane</keyword>
<dbReference type="GO" id="GO:0044718">
    <property type="term" value="P:siderophore transmembrane transport"/>
    <property type="evidence" value="ECO:0007669"/>
    <property type="project" value="TreeGrafter"/>
</dbReference>
<dbReference type="InterPro" id="IPR039426">
    <property type="entry name" value="TonB-dep_rcpt-like"/>
</dbReference>
<feature type="signal peptide" evidence="8">
    <location>
        <begin position="1"/>
        <end position="27"/>
    </location>
</feature>
<dbReference type="SUPFAM" id="SSF56935">
    <property type="entry name" value="Porins"/>
    <property type="match status" value="1"/>
</dbReference>
<accession>A0AAW5I1F0</accession>
<gene>
    <name evidence="10" type="ORF">NND11_11120</name>
</gene>
<feature type="domain" description="TonB-dependent receptor plug" evidence="9">
    <location>
        <begin position="248"/>
        <end position="324"/>
    </location>
</feature>
<dbReference type="PANTHER" id="PTHR30069">
    <property type="entry name" value="TONB-DEPENDENT OUTER MEMBRANE RECEPTOR"/>
    <property type="match status" value="1"/>
</dbReference>
<dbReference type="RefSeq" id="WP_234564572.1">
    <property type="nucleotide sequence ID" value="NZ_JAJTTD010000015.1"/>
</dbReference>
<proteinExistence type="predicted"/>
<keyword evidence="5 8" id="KW-0732">Signal</keyword>
<dbReference type="EMBL" id="JANDXR010000013">
    <property type="protein sequence ID" value="MCP9502086.1"/>
    <property type="molecule type" value="Genomic_DNA"/>
</dbReference>
<dbReference type="AlphaFoldDB" id="A0AAW5I1F0"/>
<evidence type="ECO:0000256" key="7">
    <source>
        <dbReference type="ARBA" id="ARBA00023237"/>
    </source>
</evidence>
<dbReference type="InterPro" id="IPR036942">
    <property type="entry name" value="Beta-barrel_TonB_sf"/>
</dbReference>
<dbReference type="InterPro" id="IPR012910">
    <property type="entry name" value="Plug_dom"/>
</dbReference>
<keyword evidence="3" id="KW-1134">Transmembrane beta strand</keyword>
<dbReference type="Gene3D" id="2.170.130.10">
    <property type="entry name" value="TonB-dependent receptor, plug domain"/>
    <property type="match status" value="1"/>
</dbReference>
<comment type="subcellular location">
    <subcellularLocation>
        <location evidence="1">Cell outer membrane</location>
        <topology evidence="1">Multi-pass membrane protein</topology>
    </subcellularLocation>
</comment>
<keyword evidence="6" id="KW-0472">Membrane</keyword>
<keyword evidence="2" id="KW-0813">Transport</keyword>
<dbReference type="GO" id="GO:0009279">
    <property type="term" value="C:cell outer membrane"/>
    <property type="evidence" value="ECO:0007669"/>
    <property type="project" value="UniProtKB-SubCell"/>
</dbReference>
<evidence type="ECO:0000313" key="10">
    <source>
        <dbReference type="EMBL" id="MCP9502086.1"/>
    </source>
</evidence>
<sequence length="916" mass="105474">MNKSTVMKGKEIIFSLSILALPAPTLAGTPKMMVEAETSTTIRQQMDWLHRIRKINFVYDSSLDGELNIKYHGPDIQHLPVKKALKALFEQTHILYNINANYVILKRKPVQQISTSYTNINHKVQQVQRRHTLSGYVRDESGESLINATIYDLTDGIGTTTNEYGFFSLTLPEGEHQLRFSYVGYADKVEKLNLSKDMHHNMALRVDGKLPEVVVDGDLNSPLLTTQTGKRSFSNKDIKTEFALMSSPDVVKTLQRVSGVAEGQELASGLYVHGGNGDENLYLIDGTPLYDTNHALGLFSSFNADVVKNVDFYKSGFPARYGGRLSSVVDVRTADGNMNQFHGAYRIGLLDASVQFEGPIRKGKTSYNIGMRRSWMDLLSRPLTKAFSDPDDKLSIGYYFMDLNAKVTHRFNDRSKIDLSLYHGKDSWDVKDDFDQSKADGYQPNQSYDKDLTKSQLDWGNFNVALNWNYLFSPKLFSNITAVYSHNRSKLYSFDDDRYINPSGENATSVTHLEHGYTSTIYDAGYRLAFDYRPNPRHHFRFGSDYTMHLFRPQTAMQLDYTGYEGNASAQVDTIRMNSSNRHVAHEWTVYAEDEININRIWSMNVGFNMGLFHISNKNFLNIDPRFALKYQLSNEVSLKASFTQMTQYVHKVSNSYLSLPTDYWVPTTRNLKPMRSYQFAAGIYAQPNRHWLLSLEGYYKLSKHLLQYSSWVGIEPPAEHWDSQVMDGKGLFYGVEADATYRTNHLTLSGSYTLSWNKRKYDDFYQDWYYDKFDNRHKLNLSLRYAFNKKVSCFAVWNYHTGNHATVPTQLAALPSLPDQEGKYYRNWWNSASYVYAIPNNLTLPAYHRLDLGFDFRHVTKHGHERIWNLSIYNAYCHLNSMYVKVDYNEVTQQFEAKNKGFIPIIPSFSYTIKF</sequence>
<organism evidence="10 11">
    <name type="scientific">Segatella copri</name>
    <dbReference type="NCBI Taxonomy" id="165179"/>
    <lineage>
        <taxon>Bacteria</taxon>
        <taxon>Pseudomonadati</taxon>
        <taxon>Bacteroidota</taxon>
        <taxon>Bacteroidia</taxon>
        <taxon>Bacteroidales</taxon>
        <taxon>Prevotellaceae</taxon>
        <taxon>Segatella</taxon>
    </lineage>
</organism>
<comment type="caution">
    <text evidence="10">The sequence shown here is derived from an EMBL/GenBank/DDBJ whole genome shotgun (WGS) entry which is preliminary data.</text>
</comment>
<keyword evidence="4" id="KW-0812">Transmembrane</keyword>
<dbReference type="Proteomes" id="UP001206014">
    <property type="component" value="Unassembled WGS sequence"/>
</dbReference>
<feature type="chain" id="PRO_5043868205" evidence="8">
    <location>
        <begin position="28"/>
        <end position="916"/>
    </location>
</feature>
<name>A0AAW5I1F0_9BACT</name>
<dbReference type="PANTHER" id="PTHR30069:SF29">
    <property type="entry name" value="HEMOGLOBIN AND HEMOGLOBIN-HAPTOGLOBIN-BINDING PROTEIN 1-RELATED"/>
    <property type="match status" value="1"/>
</dbReference>
<dbReference type="GO" id="GO:0015344">
    <property type="term" value="F:siderophore uptake transmembrane transporter activity"/>
    <property type="evidence" value="ECO:0007669"/>
    <property type="project" value="TreeGrafter"/>
</dbReference>
<dbReference type="Pfam" id="PF13715">
    <property type="entry name" value="CarbopepD_reg_2"/>
    <property type="match status" value="1"/>
</dbReference>
<evidence type="ECO:0000256" key="2">
    <source>
        <dbReference type="ARBA" id="ARBA00022448"/>
    </source>
</evidence>
<evidence type="ECO:0000256" key="3">
    <source>
        <dbReference type="ARBA" id="ARBA00022452"/>
    </source>
</evidence>
<evidence type="ECO:0000256" key="8">
    <source>
        <dbReference type="SAM" id="SignalP"/>
    </source>
</evidence>
<evidence type="ECO:0000256" key="5">
    <source>
        <dbReference type="ARBA" id="ARBA00022729"/>
    </source>
</evidence>
<keyword evidence="10" id="KW-0675">Receptor</keyword>
<evidence type="ECO:0000256" key="1">
    <source>
        <dbReference type="ARBA" id="ARBA00004571"/>
    </source>
</evidence>
<dbReference type="InterPro" id="IPR037066">
    <property type="entry name" value="Plug_dom_sf"/>
</dbReference>
<protein>
    <submittedName>
        <fullName evidence="10">TonB-dependent receptor</fullName>
    </submittedName>
</protein>
<evidence type="ECO:0000259" key="9">
    <source>
        <dbReference type="Pfam" id="PF07715"/>
    </source>
</evidence>
<dbReference type="Gene3D" id="2.60.40.1120">
    <property type="entry name" value="Carboxypeptidase-like, regulatory domain"/>
    <property type="match status" value="1"/>
</dbReference>
<evidence type="ECO:0000313" key="11">
    <source>
        <dbReference type="Proteomes" id="UP001206014"/>
    </source>
</evidence>
<evidence type="ECO:0000256" key="4">
    <source>
        <dbReference type="ARBA" id="ARBA00022692"/>
    </source>
</evidence>